<dbReference type="GO" id="GO:0004837">
    <property type="term" value="F:tyrosine decarboxylase activity"/>
    <property type="evidence" value="ECO:0007669"/>
    <property type="project" value="UniProtKB-UniRule"/>
</dbReference>
<dbReference type="GO" id="GO:2001120">
    <property type="term" value="P:methanofuran biosynthetic process"/>
    <property type="evidence" value="ECO:0007669"/>
    <property type="project" value="UniProtKB-UniRule"/>
</dbReference>
<dbReference type="SUPFAM" id="SSF53383">
    <property type="entry name" value="PLP-dependent transferases"/>
    <property type="match status" value="1"/>
</dbReference>
<dbReference type="GO" id="GO:0004068">
    <property type="term" value="F:aspartate 1-decarboxylase activity"/>
    <property type="evidence" value="ECO:0007669"/>
    <property type="project" value="UniProtKB-UniRule"/>
</dbReference>
<dbReference type="Pfam" id="PF00282">
    <property type="entry name" value="Pyridoxal_deC"/>
    <property type="match status" value="1"/>
</dbReference>
<comment type="catalytic activity">
    <reaction evidence="6">
        <text>L-aspartate + H(+) = beta-alanine + CO2</text>
        <dbReference type="Rhea" id="RHEA:19497"/>
        <dbReference type="ChEBI" id="CHEBI:15378"/>
        <dbReference type="ChEBI" id="CHEBI:16526"/>
        <dbReference type="ChEBI" id="CHEBI:29991"/>
        <dbReference type="ChEBI" id="CHEBI:57966"/>
        <dbReference type="EC" id="4.1.1.11"/>
    </reaction>
</comment>
<dbReference type="PANTHER" id="PTHR42735">
    <property type="match status" value="1"/>
</dbReference>
<accession>F6D1W4</accession>
<comment type="catalytic activity">
    <reaction evidence="6">
        <text>L-tyrosine + H(+) = tyramine + CO2</text>
        <dbReference type="Rhea" id="RHEA:14345"/>
        <dbReference type="ChEBI" id="CHEBI:15378"/>
        <dbReference type="ChEBI" id="CHEBI:16526"/>
        <dbReference type="ChEBI" id="CHEBI:58315"/>
        <dbReference type="ChEBI" id="CHEBI:327995"/>
        <dbReference type="EC" id="4.1.1.25"/>
    </reaction>
</comment>
<dbReference type="HAMAP" id="MF_01610">
    <property type="entry name" value="MfnA_decarbox"/>
    <property type="match status" value="1"/>
</dbReference>
<proteinExistence type="inferred from homology"/>
<dbReference type="GO" id="GO:0015937">
    <property type="term" value="P:coenzyme A biosynthetic process"/>
    <property type="evidence" value="ECO:0007669"/>
    <property type="project" value="UniProtKB-UniRule"/>
</dbReference>
<sequence>MEDKGISKKEVFDDLKEFKKQDMNYRSGRILGSMCTCPHPVGVEAYTMFLESNLGDPGLFKGTKAMEDDVITMLGELLGKRDVCGHIITGGTEANIMAMRAARNSARILKGIRDPEIIVPKSAHFSFKKAADMLCLKLREADLDENYCMDMDSVKELLTDKTVAVVGVAGTTELGKVDPIEELSKICYKKNIYLHVDAAFAGFSIPFLNEMGYNFPKFDFNLPGVCSITIDPHKMGLAPIPTGGILFREKRYLKAMSVETPYLTEDRQSTIVGTRTGASTAATWALMKYMGREGYRKVAGKCMELTGTLAQGIRESGFKLVTEPQLNIVAFQSGNMSPDEIADLLKEKGWAVSIASYPRAIRIIVMPHLKEEHIKTFLMDLKDINHGS</sequence>
<dbReference type="EC" id="4.1.1.25" evidence="6"/>
<keyword evidence="4 6" id="KW-0456">Lyase</keyword>
<dbReference type="HOGENOM" id="CLU_028929_2_1_2"/>
<evidence type="ECO:0000256" key="5">
    <source>
        <dbReference type="ARBA" id="ARBA00038302"/>
    </source>
</evidence>
<dbReference type="Proteomes" id="UP000009231">
    <property type="component" value="Chromosome"/>
</dbReference>
<dbReference type="Gene3D" id="3.90.1150.10">
    <property type="entry name" value="Aspartate Aminotransferase, domain 1"/>
    <property type="match status" value="1"/>
</dbReference>
<dbReference type="Gene3D" id="3.40.640.10">
    <property type="entry name" value="Type I PLP-dependent aspartate aminotransferase-like (Major domain)"/>
    <property type="match status" value="1"/>
</dbReference>
<dbReference type="eggNOG" id="arCOG00027">
    <property type="taxonomic scope" value="Archaea"/>
</dbReference>
<keyword evidence="2 6" id="KW-0210">Decarboxylase</keyword>
<dbReference type="InterPro" id="IPR015422">
    <property type="entry name" value="PyrdxlP-dep_Trfase_small"/>
</dbReference>
<dbReference type="UniPathway" id="UPA00080"/>
<dbReference type="OrthoDB" id="56891at2157"/>
<feature type="modified residue" description="N6-(pyridoxal phosphate)lysine" evidence="6 7">
    <location>
        <position position="234"/>
    </location>
</feature>
<dbReference type="GeneID" id="10669545"/>
<evidence type="ECO:0000256" key="1">
    <source>
        <dbReference type="ARBA" id="ARBA00001933"/>
    </source>
</evidence>
<comment type="function">
    <text evidence="6">Catalyzes the decarboxylation of L-tyrosine to produce tyramine for methanofuran biosynthesis. Can also catalyze the decarboxylation of L-aspartate to produce beta-alanine for coenzyme A (CoA) biosynthesis.</text>
</comment>
<dbReference type="GO" id="GO:0019752">
    <property type="term" value="P:carboxylic acid metabolic process"/>
    <property type="evidence" value="ECO:0007669"/>
    <property type="project" value="InterPro"/>
</dbReference>
<protein>
    <recommendedName>
        <fullName evidence="6">Probable L-tyrosine/L-aspartate decarboxylase</fullName>
        <shortName evidence="6">TDC/ADC</shortName>
        <ecNumber evidence="6">4.1.1.11</ecNumber>
        <ecNumber evidence="6">4.1.1.25</ecNumber>
    </recommendedName>
</protein>
<dbReference type="KEGG" id="mew:MSWAN_2027"/>
<dbReference type="EC" id="4.1.1.11" evidence="6"/>
<dbReference type="EMBL" id="CP002772">
    <property type="protein sequence ID" value="AEG19036.1"/>
    <property type="molecule type" value="Genomic_DNA"/>
</dbReference>
<dbReference type="InterPro" id="IPR015421">
    <property type="entry name" value="PyrdxlP-dep_Trfase_major"/>
</dbReference>
<organism evidence="8 9">
    <name type="scientific">Methanobacterium paludis (strain DSM 25820 / JCM 18151 / SWAN1)</name>
    <dbReference type="NCBI Taxonomy" id="868131"/>
    <lineage>
        <taxon>Archaea</taxon>
        <taxon>Methanobacteriati</taxon>
        <taxon>Methanobacteriota</taxon>
        <taxon>Methanomada group</taxon>
        <taxon>Methanobacteria</taxon>
        <taxon>Methanobacteriales</taxon>
        <taxon>Methanobacteriaceae</taxon>
        <taxon>Methanobacterium</taxon>
    </lineage>
</organism>
<comment type="similarity">
    <text evidence="5">Belongs to the group II decarboxylase family. Sphingosine-1-phosphate lyase subfamily.</text>
</comment>
<dbReference type="STRING" id="868131.MSWAN_2027"/>
<comment type="similarity">
    <text evidence="6">Belongs to the group II decarboxylase family. MfnA subfamily.</text>
</comment>
<evidence type="ECO:0000256" key="7">
    <source>
        <dbReference type="PIRSR" id="PIRSR602129-50"/>
    </source>
</evidence>
<dbReference type="PANTHER" id="PTHR42735:SF6">
    <property type="entry name" value="SPHINGOSINE-1-PHOSPHATE LYASE 1"/>
    <property type="match status" value="1"/>
</dbReference>
<evidence type="ECO:0000256" key="3">
    <source>
        <dbReference type="ARBA" id="ARBA00022898"/>
    </source>
</evidence>
<evidence type="ECO:0000256" key="2">
    <source>
        <dbReference type="ARBA" id="ARBA00022793"/>
    </source>
</evidence>
<dbReference type="AlphaFoldDB" id="F6D1W4"/>
<dbReference type="InterPro" id="IPR002129">
    <property type="entry name" value="PyrdxlP-dep_de-COase"/>
</dbReference>
<dbReference type="InterPro" id="IPR050477">
    <property type="entry name" value="GrpII_AminoAcid_Decarb"/>
</dbReference>
<gene>
    <name evidence="6" type="primary">mfnA</name>
    <name evidence="8" type="ordered locus">MSWAN_2027</name>
</gene>
<keyword evidence="9" id="KW-1185">Reference proteome</keyword>
<evidence type="ECO:0000256" key="4">
    <source>
        <dbReference type="ARBA" id="ARBA00023239"/>
    </source>
</evidence>
<dbReference type="NCBIfam" id="TIGR03812">
    <property type="entry name" value="tyr_de_CO2_Arch"/>
    <property type="match status" value="1"/>
</dbReference>
<evidence type="ECO:0000313" key="9">
    <source>
        <dbReference type="Proteomes" id="UP000009231"/>
    </source>
</evidence>
<name>F6D1W4_METPW</name>
<dbReference type="RefSeq" id="WP_013826535.1">
    <property type="nucleotide sequence ID" value="NC_015574.1"/>
</dbReference>
<dbReference type="InterPro" id="IPR015424">
    <property type="entry name" value="PyrdxlP-dep_Trfase"/>
</dbReference>
<comment type="cofactor">
    <cofactor evidence="1 6 7">
        <name>pyridoxal 5'-phosphate</name>
        <dbReference type="ChEBI" id="CHEBI:597326"/>
    </cofactor>
</comment>
<comment type="pathway">
    <text evidence="6">Cofactor biosynthesis; methanofuran biosynthesis.</text>
</comment>
<dbReference type="GO" id="GO:0030170">
    <property type="term" value="F:pyridoxal phosphate binding"/>
    <property type="evidence" value="ECO:0007669"/>
    <property type="project" value="UniProtKB-UniRule"/>
</dbReference>
<evidence type="ECO:0000256" key="6">
    <source>
        <dbReference type="HAMAP-Rule" id="MF_01610"/>
    </source>
</evidence>
<comment type="pathway">
    <text evidence="6">Cofactor biosynthesis; coenzyme A biosynthesis.</text>
</comment>
<keyword evidence="3 6" id="KW-0663">Pyridoxal phosphate</keyword>
<evidence type="ECO:0000313" key="8">
    <source>
        <dbReference type="EMBL" id="AEG19036.1"/>
    </source>
</evidence>
<dbReference type="InterPro" id="IPR020931">
    <property type="entry name" value="MfnA"/>
</dbReference>
<reference evidence="8 9" key="1">
    <citation type="journal article" date="2014" name="Int. J. Syst. Evol. Microbiol.">
        <title>Methanobacterium paludis sp. nov. and a novel strain of Methanobacterium lacus isolated from northern peatlands.</title>
        <authorList>
            <person name="Cadillo-Quiroz H."/>
            <person name="Brauer S.L."/>
            <person name="Goodson N."/>
            <person name="Yavitt J.B."/>
            <person name="Zinder S.H."/>
        </authorList>
    </citation>
    <scope>NUCLEOTIDE SEQUENCE [LARGE SCALE GENOMIC DNA]</scope>
    <source>
        <strain evidence="9">DSM 25820 / JCM 18151 / SWAN1</strain>
    </source>
</reference>
<dbReference type="UniPathway" id="UPA00241"/>